<dbReference type="OrthoDB" id="10018779at2759"/>
<evidence type="ECO:0000256" key="5">
    <source>
        <dbReference type="ARBA" id="ARBA00022833"/>
    </source>
</evidence>
<dbReference type="PROSITE" id="PS51030">
    <property type="entry name" value="NUCLEAR_REC_DBD_2"/>
    <property type="match status" value="1"/>
</dbReference>
<dbReference type="Bgee" id="WBGene00019115">
    <property type="expression patterns" value="Expressed in pharyngeal muscle cell (C elegans) and 3 other cell types or tissues"/>
</dbReference>
<dbReference type="PROSITE" id="PS51843">
    <property type="entry name" value="NR_LBD"/>
    <property type="match status" value="1"/>
</dbReference>
<dbReference type="Pfam" id="PF00104">
    <property type="entry name" value="Hormone_recep"/>
    <property type="match status" value="1"/>
</dbReference>
<dbReference type="STRING" id="6239.F59E11.10b.1"/>
<dbReference type="HOGENOM" id="CLU_007368_7_1_1"/>
<dbReference type="InterPro" id="IPR051152">
    <property type="entry name" value="C.elegans_Orphan_NR"/>
</dbReference>
<proteinExistence type="inferred from homology"/>
<dbReference type="eggNOG" id="KOG3575">
    <property type="taxonomic scope" value="Eukaryota"/>
</dbReference>
<dbReference type="GO" id="GO:0003700">
    <property type="term" value="F:DNA-binding transcription factor activity"/>
    <property type="evidence" value="ECO:0007669"/>
    <property type="project" value="InterPro"/>
</dbReference>
<dbReference type="ExpressionAtlas" id="H2L098">
    <property type="expression patterns" value="baseline and differential"/>
</dbReference>
<dbReference type="SUPFAM" id="SSF48508">
    <property type="entry name" value="Nuclear receptor ligand-binding domain"/>
    <property type="match status" value="1"/>
</dbReference>
<dbReference type="CDD" id="cd06960">
    <property type="entry name" value="NR_DBD_HNF4A"/>
    <property type="match status" value="1"/>
</dbReference>
<keyword evidence="5" id="KW-0862">Zinc</keyword>
<comment type="similarity">
    <text evidence="2">Belongs to the nuclear hormone receptor family.</text>
</comment>
<comment type="subcellular location">
    <subcellularLocation>
        <location evidence="1">Nucleus</location>
    </subcellularLocation>
</comment>
<reference evidence="13 14" key="1">
    <citation type="journal article" date="1998" name="Science">
        <title>Genome sequence of the nematode C. elegans: a platform for investigating biology.</title>
        <authorList>
            <consortium name="The C. elegans sequencing consortium"/>
            <person name="Sulson J.E."/>
            <person name="Waterston R."/>
        </authorList>
    </citation>
    <scope>NUCLEOTIDE SEQUENCE [LARGE SCALE GENOMIC DNA]</scope>
    <source>
        <strain evidence="13 14">Bristol N2</strain>
    </source>
</reference>
<dbReference type="SMART" id="SM00399">
    <property type="entry name" value="ZnF_C4"/>
    <property type="match status" value="1"/>
</dbReference>
<evidence type="ECO:0000256" key="4">
    <source>
        <dbReference type="ARBA" id="ARBA00022771"/>
    </source>
</evidence>
<gene>
    <name evidence="13 15" type="primary">nhr-195</name>
    <name evidence="13" type="ORF">CELE_F59E11.10</name>
    <name evidence="15" type="ORF">F59E11.10</name>
</gene>
<evidence type="ECO:0000256" key="6">
    <source>
        <dbReference type="ARBA" id="ARBA00023015"/>
    </source>
</evidence>
<dbReference type="EMBL" id="BX284605">
    <property type="protein sequence ID" value="CCD72146.1"/>
    <property type="molecule type" value="Genomic_DNA"/>
</dbReference>
<evidence type="ECO:0000256" key="1">
    <source>
        <dbReference type="ARBA" id="ARBA00004123"/>
    </source>
</evidence>
<dbReference type="GO" id="GO:0008270">
    <property type="term" value="F:zinc ion binding"/>
    <property type="evidence" value="ECO:0007669"/>
    <property type="project" value="UniProtKB-KW"/>
</dbReference>
<dbReference type="SMR" id="H2L098"/>
<evidence type="ECO:0000313" key="13">
    <source>
        <dbReference type="EMBL" id="CCD72146.1"/>
    </source>
</evidence>
<dbReference type="KEGG" id="cel:CELE_F59E11.10"/>
<dbReference type="SUPFAM" id="SSF57716">
    <property type="entry name" value="Glucocorticoid receptor-like (DNA-binding domain)"/>
    <property type="match status" value="1"/>
</dbReference>
<dbReference type="GeneID" id="186625"/>
<evidence type="ECO:0000256" key="9">
    <source>
        <dbReference type="ARBA" id="ARBA00023170"/>
    </source>
</evidence>
<dbReference type="InterPro" id="IPR049636">
    <property type="entry name" value="HNF4-like_DBD"/>
</dbReference>
<feature type="domain" description="Nuclear receptor" evidence="11">
    <location>
        <begin position="18"/>
        <end position="95"/>
    </location>
</feature>
<evidence type="ECO:0000256" key="8">
    <source>
        <dbReference type="ARBA" id="ARBA00023163"/>
    </source>
</evidence>
<evidence type="ECO:0000256" key="3">
    <source>
        <dbReference type="ARBA" id="ARBA00022723"/>
    </source>
</evidence>
<dbReference type="CTD" id="186625"/>
<evidence type="ECO:0000256" key="2">
    <source>
        <dbReference type="ARBA" id="ARBA00005993"/>
    </source>
</evidence>
<dbReference type="WormBase" id="F59E11.10b">
    <property type="protein sequence ID" value="CE11512"/>
    <property type="gene ID" value="WBGene00019115"/>
    <property type="gene designation" value="nhr-195"/>
</dbReference>
<dbReference type="InterPro" id="IPR013088">
    <property type="entry name" value="Znf_NHR/GATA"/>
</dbReference>
<keyword evidence="7" id="KW-0238">DNA-binding</keyword>
<name>H2L098_CAEEL</name>
<feature type="domain" description="NR LBD" evidence="12">
    <location>
        <begin position="159"/>
        <end position="401"/>
    </location>
</feature>
<dbReference type="Gene3D" id="1.10.565.10">
    <property type="entry name" value="Retinoid X Receptor"/>
    <property type="match status" value="1"/>
</dbReference>
<protein>
    <submittedName>
        <fullName evidence="13">Nuclear receptor domain-containing protein</fullName>
    </submittedName>
</protein>
<dbReference type="GO" id="GO:0005634">
    <property type="term" value="C:nucleus"/>
    <property type="evidence" value="ECO:0007669"/>
    <property type="project" value="UniProtKB-SubCell"/>
</dbReference>
<dbReference type="PhylomeDB" id="H2L098"/>
<dbReference type="Pfam" id="PF00105">
    <property type="entry name" value="zf-C4"/>
    <property type="match status" value="1"/>
</dbReference>
<dbReference type="PaxDb" id="6239-F59E11.10b"/>
<keyword evidence="3" id="KW-0479">Metal-binding</keyword>
<evidence type="ECO:0000259" key="11">
    <source>
        <dbReference type="PROSITE" id="PS51030"/>
    </source>
</evidence>
<dbReference type="InParanoid" id="H2L098"/>
<keyword evidence="8" id="KW-0804">Transcription</keyword>
<dbReference type="PANTHER" id="PTHR45680">
    <property type="entry name" value="NUCLEAR HORMONE RECEPTOR FAMILY"/>
    <property type="match status" value="1"/>
</dbReference>
<dbReference type="RefSeq" id="NP_001256111.1">
    <property type="nucleotide sequence ID" value="NM_001269182.3"/>
</dbReference>
<evidence type="ECO:0000313" key="14">
    <source>
        <dbReference type="Proteomes" id="UP000001940"/>
    </source>
</evidence>
<evidence type="ECO:0000313" key="15">
    <source>
        <dbReference type="WormBase" id="F59E11.10b"/>
    </source>
</evidence>
<evidence type="ECO:0000256" key="10">
    <source>
        <dbReference type="ARBA" id="ARBA00023242"/>
    </source>
</evidence>
<keyword evidence="6" id="KW-0805">Transcription regulation</keyword>
<dbReference type="PANTHER" id="PTHR45680:SF6">
    <property type="entry name" value="NUCLEAR HORMONE RECEPTOR FAMILY-RELATED"/>
    <property type="match status" value="1"/>
</dbReference>
<dbReference type="InterPro" id="IPR035500">
    <property type="entry name" value="NHR-like_dom_sf"/>
</dbReference>
<accession>H2L098</accession>
<organism evidence="13 14">
    <name type="scientific">Caenorhabditis elegans</name>
    <dbReference type="NCBI Taxonomy" id="6239"/>
    <lineage>
        <taxon>Eukaryota</taxon>
        <taxon>Metazoa</taxon>
        <taxon>Ecdysozoa</taxon>
        <taxon>Nematoda</taxon>
        <taxon>Chromadorea</taxon>
        <taxon>Rhabditida</taxon>
        <taxon>Rhabditina</taxon>
        <taxon>Rhabditomorpha</taxon>
        <taxon>Rhabditoidea</taxon>
        <taxon>Rhabditidae</taxon>
        <taxon>Peloderinae</taxon>
        <taxon>Caenorhabditis</taxon>
    </lineage>
</organism>
<dbReference type="Gene3D" id="3.30.50.10">
    <property type="entry name" value="Erythroid Transcription Factor GATA-1, subunit A"/>
    <property type="match status" value="1"/>
</dbReference>
<dbReference type="OMA" id="NCIMEVQ"/>
<sequence length="404" mass="47006">MIASTSADVKTKKSLRKSRKCQVCYLRAHGNHYGVVSCRACAAFFRRVFITHKQHFKCQGGQMKCEPNSVGRWDCKSCRTKKCFDIGMRPDNIQCSDDTISYSESIPNDPKDTSSPSAISSSSEEYITFFDFTSLLESIENILKTQIDTPITNQTSLQKLAYGLKEIRKSQVLENIPVVTSIGKNETFNSWKMDMERAATWLTYFDEFCTLKSEEKMLITKCMWLLFRRLERSAMTADLRRAKKCQKSEYAMKTDSLVSMETKYEFDWLSHFSAEQIKVFLGSSSGMYCEELTNCIMEVQPSDEELCFIICDLCFQYLGIKVGGEIQQKLEGLQKILSDNLHNYYLERNREHRYTYRLSQLMKISQQYNKLMEEKRRVGVVGEVFGVFRVKWSHPDIFKYARFE</sequence>
<keyword evidence="10" id="KW-0539">Nucleus</keyword>
<keyword evidence="9 13" id="KW-0675">Receptor</keyword>
<dbReference type="Proteomes" id="UP000001940">
    <property type="component" value="Chromosome V"/>
</dbReference>
<dbReference type="AGR" id="WB:WBGene00019115"/>
<dbReference type="SMART" id="SM00430">
    <property type="entry name" value="HOLI"/>
    <property type="match status" value="1"/>
</dbReference>
<evidence type="ECO:0000259" key="12">
    <source>
        <dbReference type="PROSITE" id="PS51843"/>
    </source>
</evidence>
<dbReference type="GO" id="GO:0000978">
    <property type="term" value="F:RNA polymerase II cis-regulatory region sequence-specific DNA binding"/>
    <property type="evidence" value="ECO:0007669"/>
    <property type="project" value="InterPro"/>
</dbReference>
<evidence type="ECO:0000256" key="7">
    <source>
        <dbReference type="ARBA" id="ARBA00023125"/>
    </source>
</evidence>
<dbReference type="PRINTS" id="PR00047">
    <property type="entry name" value="STROIDFINGER"/>
</dbReference>
<keyword evidence="4" id="KW-0863">Zinc-finger</keyword>
<dbReference type="IntAct" id="H2L098">
    <property type="interactions" value="1"/>
</dbReference>
<dbReference type="AlphaFoldDB" id="H2L098"/>
<keyword evidence="14" id="KW-1185">Reference proteome</keyword>
<dbReference type="InterPro" id="IPR000536">
    <property type="entry name" value="Nucl_hrmn_rcpt_lig-bd"/>
</dbReference>
<dbReference type="InterPro" id="IPR001628">
    <property type="entry name" value="Znf_hrmn_rcpt"/>
</dbReference>